<dbReference type="EMBL" id="CAMXCT020001580">
    <property type="protein sequence ID" value="CAL1144717.1"/>
    <property type="molecule type" value="Genomic_DNA"/>
</dbReference>
<keyword evidence="4" id="KW-0472">Membrane</keyword>
<evidence type="ECO:0000313" key="8">
    <source>
        <dbReference type="EMBL" id="CAL4778654.1"/>
    </source>
</evidence>
<proteinExistence type="predicted"/>
<feature type="transmembrane region" description="Helical" evidence="4">
    <location>
        <begin position="518"/>
        <end position="539"/>
    </location>
</feature>
<dbReference type="PANTHER" id="PTHR24412">
    <property type="entry name" value="KELCH PROTEIN"/>
    <property type="match status" value="1"/>
</dbReference>
<dbReference type="EMBL" id="CAMXCT010001580">
    <property type="protein sequence ID" value="CAI3991342.1"/>
    <property type="molecule type" value="Genomic_DNA"/>
</dbReference>
<dbReference type="PANTHER" id="PTHR24412:SF489">
    <property type="entry name" value="RING FINGER DOMAIN AND KELCH REPEAT-CONTAINING PROTEIN DDB_G0271372"/>
    <property type="match status" value="1"/>
</dbReference>
<evidence type="ECO:0000256" key="4">
    <source>
        <dbReference type="SAM" id="Phobius"/>
    </source>
</evidence>
<dbReference type="OrthoDB" id="427696at2759"/>
<feature type="transmembrane region" description="Helical" evidence="4">
    <location>
        <begin position="648"/>
        <end position="669"/>
    </location>
</feature>
<dbReference type="Pfam" id="PF07707">
    <property type="entry name" value="BACK"/>
    <property type="match status" value="1"/>
</dbReference>
<reference evidence="7" key="2">
    <citation type="submission" date="2024-04" db="EMBL/GenBank/DDBJ databases">
        <authorList>
            <person name="Chen Y."/>
            <person name="Shah S."/>
            <person name="Dougan E. K."/>
            <person name="Thang M."/>
            <person name="Chan C."/>
        </authorList>
    </citation>
    <scope>NUCLEOTIDE SEQUENCE [LARGE SCALE GENOMIC DNA]</scope>
</reference>
<feature type="transmembrane region" description="Helical" evidence="4">
    <location>
        <begin position="690"/>
        <end position="715"/>
    </location>
</feature>
<protein>
    <submittedName>
        <fullName evidence="8">Fungal lipase-like domain-containing protein</fullName>
    </submittedName>
</protein>
<feature type="domain" description="BACK" evidence="5">
    <location>
        <begin position="6"/>
        <end position="106"/>
    </location>
</feature>
<sequence length="956" mass="107650">MDAAKALQLLQQIHSFGQTDLREACEVEIARDFENCVQLSSFTKLSSSQLARILARDDLWVTQEEVVVQGLFNWMKTSKKRRSHLGMLLQLIDLPSLSTQNLKRLRSFAQSMGEDGFELQYSADEALRSQLKAKAQRTEGFHRPPGKRRCLQHWSTEQRSFSRSYIRGRWVAGDWGTRFGSIPPSWNTVCFHQNYFYIADGGLTRWKPHESRGRGLIANCVHGITISPQGQIYLVDKYNGELRVYDLNTPELAPPRFVAKIDDGIDLFHCSCSPSGVLYTSGTTDYETGQVKRLEGSNLVPLSVDLPSDFVPHFIFAARDEVLYIAGIDDCLDVSELWVFLRVDPGQSEPVELGRMETEIVVFNPGDTRPVKVVGTHEPPVDLLAGSTSMPSLQRLNLNDFDLLLPVKSAVEKIMGACFALPGYCYADAYPQKARCYMGARAPKVRFHNSLILRLGAAPPVPLPEATAEEWAAWANSCIWVPLVLMAFSFFVAYKLCWVIEFSKGDQFVWLPHTRHGIICFSVFCLLFFWMLQVVRFFLVRTDIRQLENRMDRLQTSLRHFQDLTDDLVEAEKAYNQSLMFAPDSCGPHNPLATEFVKLLAGGLQSEFQQVDLILEIVRETLDTLMVLLARGKTNLHSFGYALTYYPIFPAVVMLLGMAALLCIAGYAWNRPKTLVNPWFQGALKFLSPCIVIFVLFCGLCASLCFYVSILVTGYCYNVDENLQVASSRVQFQDVVAQKVNVEPILQHTAAYYLQGVNVNPLATLLQNFEAALYTVKRFYKMFEWLVDMGAASCPGLKQLSPEPLLESLLQTSYLSDNFISAENMWPYYQSIVHKTVCHHFPRNGMGLVFICILIGFFFCPAIAITISNHLKYMSFGMKVNELAREEGHMSPVKANVGAVGVLIQSRLSELSTSEQALLLESLQQDVSRKFEEEASPTAAEKTTDTDSEGGTDRMC</sequence>
<gene>
    <name evidence="6" type="ORF">C1SCF055_LOCUS18260</name>
</gene>
<accession>A0A9P1FYX5</accession>
<keyword evidence="4" id="KW-1133">Transmembrane helix</keyword>
<dbReference type="InterPro" id="IPR011705">
    <property type="entry name" value="BACK"/>
</dbReference>
<keyword evidence="2" id="KW-0677">Repeat</keyword>
<dbReference type="Gene3D" id="1.25.40.420">
    <property type="match status" value="1"/>
</dbReference>
<feature type="region of interest" description="Disordered" evidence="3">
    <location>
        <begin position="930"/>
        <end position="956"/>
    </location>
</feature>
<dbReference type="SMART" id="SM00875">
    <property type="entry name" value="BACK"/>
    <property type="match status" value="1"/>
</dbReference>
<dbReference type="Proteomes" id="UP001152797">
    <property type="component" value="Unassembled WGS sequence"/>
</dbReference>
<dbReference type="EMBL" id="CAMXCT030001580">
    <property type="protein sequence ID" value="CAL4778654.1"/>
    <property type="molecule type" value="Genomic_DNA"/>
</dbReference>
<dbReference type="SUPFAM" id="SSF63829">
    <property type="entry name" value="Calcium-dependent phosphotriesterase"/>
    <property type="match status" value="1"/>
</dbReference>
<dbReference type="AlphaFoldDB" id="A0A9P1FYX5"/>
<evidence type="ECO:0000259" key="5">
    <source>
        <dbReference type="SMART" id="SM00875"/>
    </source>
</evidence>
<name>A0A9P1FYX5_9DINO</name>
<keyword evidence="4" id="KW-0812">Transmembrane</keyword>
<evidence type="ECO:0000256" key="1">
    <source>
        <dbReference type="ARBA" id="ARBA00022441"/>
    </source>
</evidence>
<evidence type="ECO:0000313" key="9">
    <source>
        <dbReference type="Proteomes" id="UP001152797"/>
    </source>
</evidence>
<evidence type="ECO:0000313" key="7">
    <source>
        <dbReference type="EMBL" id="CAL1144717.1"/>
    </source>
</evidence>
<evidence type="ECO:0000256" key="2">
    <source>
        <dbReference type="ARBA" id="ARBA00022737"/>
    </source>
</evidence>
<evidence type="ECO:0000313" key="6">
    <source>
        <dbReference type="EMBL" id="CAI3991342.1"/>
    </source>
</evidence>
<keyword evidence="1" id="KW-0880">Kelch repeat</keyword>
<keyword evidence="9" id="KW-1185">Reference proteome</keyword>
<feature type="transmembrane region" description="Helical" evidence="4">
    <location>
        <begin position="845"/>
        <end position="868"/>
    </location>
</feature>
<reference evidence="6" key="1">
    <citation type="submission" date="2022-10" db="EMBL/GenBank/DDBJ databases">
        <authorList>
            <person name="Chen Y."/>
            <person name="Dougan E. K."/>
            <person name="Chan C."/>
            <person name="Rhodes N."/>
            <person name="Thang M."/>
        </authorList>
    </citation>
    <scope>NUCLEOTIDE SEQUENCE</scope>
</reference>
<evidence type="ECO:0000256" key="3">
    <source>
        <dbReference type="SAM" id="MobiDB-lite"/>
    </source>
</evidence>
<organism evidence="6">
    <name type="scientific">Cladocopium goreaui</name>
    <dbReference type="NCBI Taxonomy" id="2562237"/>
    <lineage>
        <taxon>Eukaryota</taxon>
        <taxon>Sar</taxon>
        <taxon>Alveolata</taxon>
        <taxon>Dinophyceae</taxon>
        <taxon>Suessiales</taxon>
        <taxon>Symbiodiniaceae</taxon>
        <taxon>Cladocopium</taxon>
    </lineage>
</organism>
<comment type="caution">
    <text evidence="6">The sequence shown here is derived from an EMBL/GenBank/DDBJ whole genome shotgun (WGS) entry which is preliminary data.</text>
</comment>